<accession>A0A147KB62</accession>
<protein>
    <recommendedName>
        <fullName evidence="3">Periplasmic immunogenic protein</fullName>
    </recommendedName>
</protein>
<dbReference type="EMBL" id="LDYG01000017">
    <property type="protein sequence ID" value="KUP08115.1"/>
    <property type="molecule type" value="Genomic_DNA"/>
</dbReference>
<evidence type="ECO:0000313" key="2">
    <source>
        <dbReference type="Proteomes" id="UP000074108"/>
    </source>
</evidence>
<sequence length="217" mass="24015">MYPYLSYSRGTKSQDHTIKVYGSYTINVEPDVAYAKIGVLTSNKELAVAQKENAAISQEILQSFKMNRIPSKNIQTSTYQIYPQYDYIEGKQRFKGYEVRQVFQVKMKDLTKIGKVIDDAVTNGANIVESVQFDVEQTEEYYNQALVKAYERALAKARSLGNVSTVGGKLAPVKIVELSTSTSPTPYGKVLGVSSESTTPIPTGKIGVTAKVEVTFQ</sequence>
<evidence type="ECO:0008006" key="3">
    <source>
        <dbReference type="Google" id="ProtNLM"/>
    </source>
</evidence>
<dbReference type="OrthoDB" id="9785192at2"/>
<dbReference type="InterPro" id="IPR007497">
    <property type="entry name" value="SIMPL/DUF541"/>
</dbReference>
<reference evidence="1 2" key="1">
    <citation type="journal article" date="2016" name="Front. Microbiol.">
        <title>Microevolution Analysis of Bacillus coahuilensis Unveils Differences in Phosphorus Acquisition Strategies and Their Regulation.</title>
        <authorList>
            <person name="Gomez-Lunar Z."/>
            <person name="Hernandez-Gonzalez I."/>
            <person name="Rodriguez-Torres M.D."/>
            <person name="Souza V."/>
            <person name="Olmedo-Alvarez G."/>
        </authorList>
    </citation>
    <scope>NUCLEOTIDE SEQUENCE [LARGE SCALE GENOMIC DNA]</scope>
    <source>
        <strain evidence="2">p1.1.43</strain>
    </source>
</reference>
<name>A0A147KB62_9BACI</name>
<evidence type="ECO:0000313" key="1">
    <source>
        <dbReference type="EMBL" id="KUP08115.1"/>
    </source>
</evidence>
<dbReference type="PATRIC" id="fig|1150625.3.peg.712"/>
<dbReference type="Proteomes" id="UP000074108">
    <property type="component" value="Unassembled WGS sequence"/>
</dbReference>
<dbReference type="InterPro" id="IPR052022">
    <property type="entry name" value="26kDa_periplasmic_antigen"/>
</dbReference>
<dbReference type="GO" id="GO:0006974">
    <property type="term" value="P:DNA damage response"/>
    <property type="evidence" value="ECO:0007669"/>
    <property type="project" value="TreeGrafter"/>
</dbReference>
<dbReference type="AlphaFoldDB" id="A0A147KB62"/>
<organism evidence="1 2">
    <name type="scientific">Bacillus coahuilensis p1.1.43</name>
    <dbReference type="NCBI Taxonomy" id="1150625"/>
    <lineage>
        <taxon>Bacteria</taxon>
        <taxon>Bacillati</taxon>
        <taxon>Bacillota</taxon>
        <taxon>Bacilli</taxon>
        <taxon>Bacillales</taxon>
        <taxon>Bacillaceae</taxon>
        <taxon>Bacillus</taxon>
    </lineage>
</organism>
<dbReference type="Gene3D" id="3.30.70.2970">
    <property type="entry name" value="Protein of unknown function (DUF541), domain 2"/>
    <property type="match status" value="1"/>
</dbReference>
<dbReference type="Pfam" id="PF04402">
    <property type="entry name" value="SIMPL"/>
    <property type="match status" value="1"/>
</dbReference>
<dbReference type="STRING" id="1150625.Q75_03400"/>
<dbReference type="PANTHER" id="PTHR34387">
    <property type="entry name" value="SLR1258 PROTEIN"/>
    <property type="match status" value="1"/>
</dbReference>
<keyword evidence="2" id="KW-1185">Reference proteome</keyword>
<dbReference type="RefSeq" id="WP_010175883.1">
    <property type="nucleotide sequence ID" value="NZ_LDYG01000017.1"/>
</dbReference>
<dbReference type="PANTHER" id="PTHR34387:SF1">
    <property type="entry name" value="PERIPLASMIC IMMUNOGENIC PROTEIN"/>
    <property type="match status" value="1"/>
</dbReference>
<gene>
    <name evidence="1" type="ORF">Q75_03400</name>
</gene>
<comment type="caution">
    <text evidence="1">The sequence shown here is derived from an EMBL/GenBank/DDBJ whole genome shotgun (WGS) entry which is preliminary data.</text>
</comment>
<dbReference type="Gene3D" id="3.30.110.170">
    <property type="entry name" value="Protein of unknown function (DUF541), domain 1"/>
    <property type="match status" value="1"/>
</dbReference>
<proteinExistence type="predicted"/>